<protein>
    <recommendedName>
        <fullName evidence="3">C2H2-type domain-containing protein</fullName>
    </recommendedName>
</protein>
<comment type="caution">
    <text evidence="1">The sequence shown here is derived from an EMBL/GenBank/DDBJ whole genome shotgun (WGS) entry which is preliminary data.</text>
</comment>
<evidence type="ECO:0000313" key="2">
    <source>
        <dbReference type="Proteomes" id="UP000813444"/>
    </source>
</evidence>
<keyword evidence="2" id="KW-1185">Reference proteome</keyword>
<dbReference type="EMBL" id="JAGPNK010000001">
    <property type="protein sequence ID" value="KAH7328098.1"/>
    <property type="molecule type" value="Genomic_DNA"/>
</dbReference>
<gene>
    <name evidence="1" type="ORF">B0I35DRAFT_472845</name>
</gene>
<evidence type="ECO:0000313" key="1">
    <source>
        <dbReference type="EMBL" id="KAH7328098.1"/>
    </source>
</evidence>
<evidence type="ECO:0008006" key="3">
    <source>
        <dbReference type="Google" id="ProtNLM"/>
    </source>
</evidence>
<dbReference type="Proteomes" id="UP000813444">
    <property type="component" value="Unassembled WGS sequence"/>
</dbReference>
<proteinExistence type="predicted"/>
<dbReference type="OrthoDB" id="5132222at2759"/>
<organism evidence="1 2">
    <name type="scientific">Stachybotrys elegans</name>
    <dbReference type="NCBI Taxonomy" id="80388"/>
    <lineage>
        <taxon>Eukaryota</taxon>
        <taxon>Fungi</taxon>
        <taxon>Dikarya</taxon>
        <taxon>Ascomycota</taxon>
        <taxon>Pezizomycotina</taxon>
        <taxon>Sordariomycetes</taxon>
        <taxon>Hypocreomycetidae</taxon>
        <taxon>Hypocreales</taxon>
        <taxon>Stachybotryaceae</taxon>
        <taxon>Stachybotrys</taxon>
    </lineage>
</organism>
<reference evidence="1" key="1">
    <citation type="journal article" date="2021" name="Nat. Commun.">
        <title>Genetic determinants of endophytism in the Arabidopsis root mycobiome.</title>
        <authorList>
            <person name="Mesny F."/>
            <person name="Miyauchi S."/>
            <person name="Thiergart T."/>
            <person name="Pickel B."/>
            <person name="Atanasova L."/>
            <person name="Karlsson M."/>
            <person name="Huettel B."/>
            <person name="Barry K.W."/>
            <person name="Haridas S."/>
            <person name="Chen C."/>
            <person name="Bauer D."/>
            <person name="Andreopoulos W."/>
            <person name="Pangilinan J."/>
            <person name="LaButti K."/>
            <person name="Riley R."/>
            <person name="Lipzen A."/>
            <person name="Clum A."/>
            <person name="Drula E."/>
            <person name="Henrissat B."/>
            <person name="Kohler A."/>
            <person name="Grigoriev I.V."/>
            <person name="Martin F.M."/>
            <person name="Hacquard S."/>
        </authorList>
    </citation>
    <scope>NUCLEOTIDE SEQUENCE</scope>
    <source>
        <strain evidence="1">MPI-CAGE-CH-0235</strain>
    </source>
</reference>
<name>A0A8K0T1D8_9HYPO</name>
<dbReference type="AlphaFoldDB" id="A0A8K0T1D8"/>
<accession>A0A8K0T1D8</accession>
<sequence length="202" mass="23057">MGSTTILRGFKVSVATLDAFLVANSLDETMGTPPFHKRHPDEDPISRLLYSKIKTIDSTANKDKFRVLIPSKEGFNKSNTAYVTYAWVAVYTHRELNFDNDLSTEVPTGFEELRMHILSFGDGFDDRDKIPDEGRMGLFVIHACDYRGNYFPQELYERGKAPQYCDQCDAVFDESYNSFAQRQKHRMAVHGSREGTNPLPEL</sequence>